<dbReference type="InterPro" id="IPR031705">
    <property type="entry name" value="Glyco_hydro_36_C"/>
</dbReference>
<dbReference type="PANTHER" id="PTHR43053:SF3">
    <property type="entry name" value="ALPHA-GALACTOSIDASE C-RELATED"/>
    <property type="match status" value="1"/>
</dbReference>
<feature type="binding site" evidence="7">
    <location>
        <begin position="463"/>
        <end position="467"/>
    </location>
    <ligand>
        <name>substrate</name>
    </ligand>
</feature>
<feature type="domain" description="Glycosyl hydrolase family 36 N-terminal" evidence="9">
    <location>
        <begin position="39"/>
        <end position="275"/>
    </location>
</feature>
<proteinExistence type="inferred from homology"/>
<accession>A0A927M6V8</accession>
<dbReference type="FunFam" id="3.20.20.70:FF:000118">
    <property type="entry name" value="Alpha-galactosidase"/>
    <property type="match status" value="1"/>
</dbReference>
<dbReference type="PANTHER" id="PTHR43053">
    <property type="entry name" value="GLYCOSIDASE FAMILY 31"/>
    <property type="match status" value="1"/>
</dbReference>
<protein>
    <recommendedName>
        <fullName evidence="2 5">Alpha-galactosidase</fullName>
        <ecNumber evidence="2 5">3.2.1.22</ecNumber>
    </recommendedName>
</protein>
<reference evidence="10" key="1">
    <citation type="submission" date="2020-10" db="EMBL/GenBank/DDBJ databases">
        <title>Sequencing the genomes of 1000 actinobacteria strains.</title>
        <authorList>
            <person name="Klenk H.-P."/>
        </authorList>
    </citation>
    <scope>NUCLEOTIDE SEQUENCE</scope>
    <source>
        <strain evidence="10">DSM 46832</strain>
    </source>
</reference>
<feature type="domain" description="Glycosyl hydrolase family 36 C-terminal" evidence="8">
    <location>
        <begin position="635"/>
        <end position="715"/>
    </location>
</feature>
<dbReference type="AlphaFoldDB" id="A0A927M6V8"/>
<dbReference type="InterPro" id="IPR013785">
    <property type="entry name" value="Aldolase_TIM"/>
</dbReference>
<dbReference type="InterPro" id="IPR038417">
    <property type="entry name" value="Alpga-gal_N_sf"/>
</dbReference>
<dbReference type="CDD" id="cd14791">
    <property type="entry name" value="GH36"/>
    <property type="match status" value="1"/>
</dbReference>
<dbReference type="Pfam" id="PF02065">
    <property type="entry name" value="Melibiase"/>
    <property type="match status" value="1"/>
</dbReference>
<evidence type="ECO:0000256" key="1">
    <source>
        <dbReference type="ARBA" id="ARBA00001255"/>
    </source>
</evidence>
<dbReference type="GO" id="GO:0016052">
    <property type="term" value="P:carbohydrate catabolic process"/>
    <property type="evidence" value="ECO:0007669"/>
    <property type="project" value="InterPro"/>
</dbReference>
<comment type="catalytic activity">
    <reaction evidence="1 5">
        <text>Hydrolysis of terminal, non-reducing alpha-D-galactose residues in alpha-D-galactosides, including galactose oligosaccharides, galactomannans and galactolipids.</text>
        <dbReference type="EC" id="3.2.1.22"/>
    </reaction>
</comment>
<dbReference type="PRINTS" id="PR00743">
    <property type="entry name" value="GLHYDRLASE36"/>
</dbReference>
<feature type="binding site" evidence="7">
    <location>
        <begin position="353"/>
        <end position="354"/>
    </location>
    <ligand>
        <name>substrate</name>
    </ligand>
</feature>
<dbReference type="Pfam" id="PF16875">
    <property type="entry name" value="Glyco_hydro_36N"/>
    <property type="match status" value="1"/>
</dbReference>
<dbReference type="InterPro" id="IPR013780">
    <property type="entry name" value="Glyco_hydro_b"/>
</dbReference>
<feature type="binding site" evidence="7">
    <location>
        <position position="430"/>
    </location>
    <ligand>
        <name>substrate</name>
    </ligand>
</feature>
<evidence type="ECO:0000256" key="5">
    <source>
        <dbReference type="PIRNR" id="PIRNR005536"/>
    </source>
</evidence>
<dbReference type="InterPro" id="IPR050985">
    <property type="entry name" value="Alpha-glycosidase_related"/>
</dbReference>
<evidence type="ECO:0000313" key="10">
    <source>
        <dbReference type="EMBL" id="MBE1489084.1"/>
    </source>
</evidence>
<feature type="binding site" evidence="7">
    <location>
        <position position="531"/>
    </location>
    <ligand>
        <name>substrate</name>
    </ligand>
</feature>
<organism evidence="10 11">
    <name type="scientific">Plantactinospora soyae</name>
    <dbReference type="NCBI Taxonomy" id="1544732"/>
    <lineage>
        <taxon>Bacteria</taxon>
        <taxon>Bacillati</taxon>
        <taxon>Actinomycetota</taxon>
        <taxon>Actinomycetes</taxon>
        <taxon>Micromonosporales</taxon>
        <taxon>Micromonosporaceae</taxon>
        <taxon>Plantactinospora</taxon>
    </lineage>
</organism>
<evidence type="ECO:0000256" key="6">
    <source>
        <dbReference type="PIRSR" id="PIRSR005536-1"/>
    </source>
</evidence>
<sequence length="728" mass="79668">MTVPSQTRHPESTRDTAGDLVHLRRAGVSLLLDGSDCGVPVVLHWGADLGPLTGPELLDLATALRRPVRHGAPDERPVGLLPEHTHAWFGLPGLSGHRSGRDWSPRFRRTDLRVVDGPGDAPTGVVVTARDDAAALDLVIEVEMDPAGLVRLRAELGNPADAEPYQLDGLALGLPVPPQANELLDLTGRWCRERAPQRYPFTVGTRSRESRRGKPGLDATLLLVAGTADFGFRSGEVWGLHLGWSGNHRMHAERTPEGEALLGAGELLLPGEIVLGPGEHYRTPWVYASYGRGLDEMSARFHAHLRRSVSPQRRARPVVVNTWEAVYFDHDLGRLTALADAAARIGAERFVLDDGWFRGRRNDRAGLGDWYVDPDVWPDGLHPLVAHVRGLGLEFGLWVEPEMINPDSDLARAHPDWMLGTGGRLPREARWQQVLDLTRPDAYDHILARLDTLVREYGIAYLKWDHNRDLLDAGTQPSGRPRVHAQTLAAYRLLDTLRERHPRLQIESCSSGGGRVDLGILERTDRIWGSDCIDALERQSIQRWTQLLLPPELIGSHVGAARAHTTGRTHGLTFRAGTAFFGSFGVEWDLTSATPEEQQELAGWVALYKRHRDLIHGGTVVRADHPDPALWVHGVVAADRAEAIMAIVATATGTTASPGPVRLPGLDPDRRYLVRALAPDAAATVLPAPPAWVTGPGVRLSGRTLGAAGLQAPPLHPEQLLLVHLNGR</sequence>
<dbReference type="SUPFAM" id="SSF51445">
    <property type="entry name" value="(Trans)glycosidases"/>
    <property type="match status" value="1"/>
</dbReference>
<dbReference type="GO" id="GO:0004557">
    <property type="term" value="F:alpha-galactosidase activity"/>
    <property type="evidence" value="ECO:0007669"/>
    <property type="project" value="UniProtKB-UniRule"/>
</dbReference>
<dbReference type="Proteomes" id="UP000649753">
    <property type="component" value="Unassembled WGS sequence"/>
</dbReference>
<dbReference type="InterPro" id="IPR002252">
    <property type="entry name" value="Glyco_hydro_36"/>
</dbReference>
<comment type="caution">
    <text evidence="10">The sequence shown here is derived from an EMBL/GenBank/DDBJ whole genome shotgun (WGS) entry which is preliminary data.</text>
</comment>
<dbReference type="InterPro" id="IPR017853">
    <property type="entry name" value="GH"/>
</dbReference>
<feature type="binding site" evidence="7">
    <location>
        <position position="190"/>
    </location>
    <ligand>
        <name>substrate</name>
    </ligand>
</feature>
<dbReference type="Gene3D" id="2.60.40.1180">
    <property type="entry name" value="Golgi alpha-mannosidase II"/>
    <property type="match status" value="1"/>
</dbReference>
<feature type="active site" description="Proton donor" evidence="6">
    <location>
        <position position="531"/>
    </location>
</feature>
<dbReference type="EC" id="3.2.1.22" evidence="2 5"/>
<keyword evidence="4 5" id="KW-0326">Glycosidase</keyword>
<dbReference type="InterPro" id="IPR031704">
    <property type="entry name" value="Glyco_hydro_36_N"/>
</dbReference>
<dbReference type="Gene3D" id="3.20.20.70">
    <property type="entry name" value="Aldolase class I"/>
    <property type="match status" value="1"/>
</dbReference>
<gene>
    <name evidence="10" type="ORF">H4W31_004722</name>
</gene>
<keyword evidence="3 5" id="KW-0378">Hydrolase</keyword>
<feature type="binding site" evidence="7">
    <location>
        <position position="509"/>
    </location>
    <ligand>
        <name>substrate</name>
    </ligand>
</feature>
<dbReference type="Gene3D" id="2.70.98.60">
    <property type="entry name" value="alpha-galactosidase from lactobacil brevis"/>
    <property type="match status" value="1"/>
</dbReference>
<dbReference type="RefSeq" id="WP_192768624.1">
    <property type="nucleotide sequence ID" value="NZ_JADBEB010000001.1"/>
</dbReference>
<dbReference type="EMBL" id="JADBEB010000001">
    <property type="protein sequence ID" value="MBE1489084.1"/>
    <property type="molecule type" value="Genomic_DNA"/>
</dbReference>
<evidence type="ECO:0000256" key="3">
    <source>
        <dbReference type="ARBA" id="ARBA00022801"/>
    </source>
</evidence>
<evidence type="ECO:0000313" key="11">
    <source>
        <dbReference type="Proteomes" id="UP000649753"/>
    </source>
</evidence>
<evidence type="ECO:0000256" key="7">
    <source>
        <dbReference type="PIRSR" id="PIRSR005536-2"/>
    </source>
</evidence>
<evidence type="ECO:0000256" key="4">
    <source>
        <dbReference type="ARBA" id="ARBA00023295"/>
    </source>
</evidence>
<comment type="similarity">
    <text evidence="5">Belongs to the glycosyl hydrolase.</text>
</comment>
<evidence type="ECO:0000259" key="8">
    <source>
        <dbReference type="Pfam" id="PF16874"/>
    </source>
</evidence>
<dbReference type="PIRSF" id="PIRSF005536">
    <property type="entry name" value="Agal"/>
    <property type="match status" value="1"/>
</dbReference>
<evidence type="ECO:0000259" key="9">
    <source>
        <dbReference type="Pfam" id="PF16875"/>
    </source>
</evidence>
<feature type="active site" description="Nucleophile" evidence="6">
    <location>
        <position position="465"/>
    </location>
</feature>
<name>A0A927M6V8_9ACTN</name>
<evidence type="ECO:0000256" key="2">
    <source>
        <dbReference type="ARBA" id="ARBA00012755"/>
    </source>
</evidence>
<dbReference type="Pfam" id="PF16874">
    <property type="entry name" value="Glyco_hydro_36C"/>
    <property type="match status" value="1"/>
</dbReference>
<keyword evidence="11" id="KW-1185">Reference proteome</keyword>